<accession>A0A194QJP5</accession>
<feature type="chain" id="PRO_5008264386" evidence="1">
    <location>
        <begin position="22"/>
        <end position="128"/>
    </location>
</feature>
<dbReference type="PANTHER" id="PTHR11257:SF12">
    <property type="entry name" value="EJACULATORY BULB-SPECIFIC PROTEIN 3-RELATED"/>
    <property type="match status" value="1"/>
</dbReference>
<sequence length="128" mass="14796">MEVLFMTFKVLILCVVATSFAAQYTDKYDDINLKEIVENKRILLSYANCVLEKGKCSPEGKVLKDHIKDAIETGCEKCTDAQRTGTETMIRHLIKYEPDIWNELATKYDSTGEWRKTYEDEARKYGIL</sequence>
<name>A0A194QJP5_PAPXU</name>
<evidence type="ECO:0000256" key="1">
    <source>
        <dbReference type="SAM" id="SignalP"/>
    </source>
</evidence>
<dbReference type="AlphaFoldDB" id="A0A194QJP5"/>
<dbReference type="Pfam" id="PF03392">
    <property type="entry name" value="OS-D"/>
    <property type="match status" value="1"/>
</dbReference>
<keyword evidence="3" id="KW-1185">Reference proteome</keyword>
<dbReference type="EMBL" id="KQ458575">
    <property type="protein sequence ID" value="KPJ05752.1"/>
    <property type="molecule type" value="Genomic_DNA"/>
</dbReference>
<evidence type="ECO:0000313" key="3">
    <source>
        <dbReference type="Proteomes" id="UP000053268"/>
    </source>
</evidence>
<dbReference type="PANTHER" id="PTHR11257">
    <property type="entry name" value="CHEMOSENSORY PROTEIN-RELATED"/>
    <property type="match status" value="1"/>
</dbReference>
<reference evidence="2 3" key="1">
    <citation type="journal article" date="2015" name="Nat. Commun.">
        <title>Outbred genome sequencing and CRISPR/Cas9 gene editing in butterflies.</title>
        <authorList>
            <person name="Li X."/>
            <person name="Fan D."/>
            <person name="Zhang W."/>
            <person name="Liu G."/>
            <person name="Zhang L."/>
            <person name="Zhao L."/>
            <person name="Fang X."/>
            <person name="Chen L."/>
            <person name="Dong Y."/>
            <person name="Chen Y."/>
            <person name="Ding Y."/>
            <person name="Zhao R."/>
            <person name="Feng M."/>
            <person name="Zhu Y."/>
            <person name="Feng Y."/>
            <person name="Jiang X."/>
            <person name="Zhu D."/>
            <person name="Xiang H."/>
            <person name="Feng X."/>
            <person name="Li S."/>
            <person name="Wang J."/>
            <person name="Zhang G."/>
            <person name="Kronforst M.R."/>
            <person name="Wang W."/>
        </authorList>
    </citation>
    <scope>NUCLEOTIDE SEQUENCE [LARGE SCALE GENOMIC DNA]</scope>
    <source>
        <strain evidence="2">Ya'a_city_454_Px</strain>
        <tissue evidence="2">Whole body</tissue>
    </source>
</reference>
<dbReference type="InterPro" id="IPR005055">
    <property type="entry name" value="A10/PebIII"/>
</dbReference>
<evidence type="ECO:0000313" key="2">
    <source>
        <dbReference type="EMBL" id="KPJ05752.1"/>
    </source>
</evidence>
<dbReference type="SUPFAM" id="SSF100910">
    <property type="entry name" value="Chemosensory protein Csp2"/>
    <property type="match status" value="1"/>
</dbReference>
<feature type="signal peptide" evidence="1">
    <location>
        <begin position="1"/>
        <end position="21"/>
    </location>
</feature>
<organism evidence="2 3">
    <name type="scientific">Papilio xuthus</name>
    <name type="common">Asian swallowtail butterfly</name>
    <dbReference type="NCBI Taxonomy" id="66420"/>
    <lineage>
        <taxon>Eukaryota</taxon>
        <taxon>Metazoa</taxon>
        <taxon>Ecdysozoa</taxon>
        <taxon>Arthropoda</taxon>
        <taxon>Hexapoda</taxon>
        <taxon>Insecta</taxon>
        <taxon>Pterygota</taxon>
        <taxon>Neoptera</taxon>
        <taxon>Endopterygota</taxon>
        <taxon>Lepidoptera</taxon>
        <taxon>Glossata</taxon>
        <taxon>Ditrysia</taxon>
        <taxon>Papilionoidea</taxon>
        <taxon>Papilionidae</taxon>
        <taxon>Papilioninae</taxon>
        <taxon>Papilio</taxon>
    </lineage>
</organism>
<gene>
    <name evidence="2" type="ORF">RR46_02274</name>
</gene>
<proteinExistence type="predicted"/>
<dbReference type="Proteomes" id="UP000053268">
    <property type="component" value="Unassembled WGS sequence"/>
</dbReference>
<keyword evidence="1" id="KW-0732">Signal</keyword>
<dbReference type="InterPro" id="IPR036682">
    <property type="entry name" value="OS_D_A10/PebIII_sf"/>
</dbReference>
<protein>
    <submittedName>
        <fullName evidence="2">Putative odorant-binding protein A10</fullName>
    </submittedName>
</protein>
<dbReference type="Gene3D" id="1.10.2080.10">
    <property type="entry name" value="Insect odorant-binding protein A10/Ejaculatory bulb-specific protein 3"/>
    <property type="match status" value="1"/>
</dbReference>